<proteinExistence type="predicted"/>
<name>A0A1I1SCD9_9BURK</name>
<dbReference type="AlphaFoldDB" id="A0A1I1SCD9"/>
<keyword evidence="1" id="KW-0812">Transmembrane</keyword>
<keyword evidence="1" id="KW-1133">Transmembrane helix</keyword>
<keyword evidence="3" id="KW-1185">Reference proteome</keyword>
<sequence>MFIWNVVVFLLILIIYLLGVRRNIDGRLLVQPLLGFSFFQWINNFVYKFDDLVVAWMNFFFVALTLLVIIFLVIKKKNIN</sequence>
<feature type="transmembrane region" description="Helical" evidence="1">
    <location>
        <begin position="6"/>
        <end position="21"/>
    </location>
</feature>
<keyword evidence="1" id="KW-0472">Membrane</keyword>
<dbReference type="STRING" id="32040.SAMN04489710_102111"/>
<gene>
    <name evidence="2" type="ORF">SAMN04489710_102111</name>
</gene>
<evidence type="ECO:0000256" key="1">
    <source>
        <dbReference type="SAM" id="Phobius"/>
    </source>
</evidence>
<accession>A0A1I1SCD9</accession>
<feature type="transmembrane region" description="Helical" evidence="1">
    <location>
        <begin position="53"/>
        <end position="74"/>
    </location>
</feature>
<reference evidence="3" key="1">
    <citation type="submission" date="2016-10" db="EMBL/GenBank/DDBJ databases">
        <authorList>
            <person name="Varghese N."/>
            <person name="Submissions S."/>
        </authorList>
    </citation>
    <scope>NUCLEOTIDE SEQUENCE [LARGE SCALE GENOMIC DNA]</scope>
    <source>
        <strain evidence="3">DSM 7481</strain>
    </source>
</reference>
<dbReference type="EMBL" id="FOMQ01000002">
    <property type="protein sequence ID" value="SFD44149.1"/>
    <property type="molecule type" value="Genomic_DNA"/>
</dbReference>
<protein>
    <submittedName>
        <fullName evidence="2">Uncharacterized protein</fullName>
    </submittedName>
</protein>
<dbReference type="Proteomes" id="UP000199517">
    <property type="component" value="Unassembled WGS sequence"/>
</dbReference>
<organism evidence="2 3">
    <name type="scientific">Paracidovorax konjaci</name>
    <dbReference type="NCBI Taxonomy" id="32040"/>
    <lineage>
        <taxon>Bacteria</taxon>
        <taxon>Pseudomonadati</taxon>
        <taxon>Pseudomonadota</taxon>
        <taxon>Betaproteobacteria</taxon>
        <taxon>Burkholderiales</taxon>
        <taxon>Comamonadaceae</taxon>
        <taxon>Paracidovorax</taxon>
    </lineage>
</organism>
<evidence type="ECO:0000313" key="2">
    <source>
        <dbReference type="EMBL" id="SFD44149.1"/>
    </source>
</evidence>
<evidence type="ECO:0000313" key="3">
    <source>
        <dbReference type="Proteomes" id="UP000199517"/>
    </source>
</evidence>